<keyword evidence="10" id="KW-1185">Reference proteome</keyword>
<dbReference type="Proteomes" id="UP001332192">
    <property type="component" value="Chromosome"/>
</dbReference>
<evidence type="ECO:0000313" key="10">
    <source>
        <dbReference type="Proteomes" id="UP001332192"/>
    </source>
</evidence>
<dbReference type="InterPro" id="IPR000515">
    <property type="entry name" value="MetI-like"/>
</dbReference>
<organism evidence="9 10">
    <name type="scientific">Carboxydichorda subterranea</name>
    <dbReference type="NCBI Taxonomy" id="3109565"/>
    <lineage>
        <taxon>Bacteria</taxon>
        <taxon>Bacillati</taxon>
        <taxon>Bacillota</taxon>
        <taxon>Limnochordia</taxon>
        <taxon>Limnochordales</taxon>
        <taxon>Geochordaceae</taxon>
        <taxon>Carboxydichorda</taxon>
    </lineage>
</organism>
<evidence type="ECO:0000256" key="4">
    <source>
        <dbReference type="ARBA" id="ARBA00022692"/>
    </source>
</evidence>
<feature type="transmembrane region" description="Helical" evidence="7">
    <location>
        <begin position="265"/>
        <end position="287"/>
    </location>
</feature>
<gene>
    <name evidence="9" type="ORF">U7230_00425</name>
</gene>
<accession>A0ABZ1BXU5</accession>
<dbReference type="EMBL" id="CP141615">
    <property type="protein sequence ID" value="WRP17519.1"/>
    <property type="molecule type" value="Genomic_DNA"/>
</dbReference>
<sequence>MKRSWLDRQGSLAGVLVLPAALLVAAVLAYPIVRAVAMSLTGLVLSDPSSGTWVGLANYLRAFRDPEFRMALTRTLYFALATVPVETVLGLLIALLLNQRFPLRNVVRGLVLLPWALPYVVNGTMWKWIYDANYGVLNALLVQTGLAKDYQIWLGQPTTAFLAVVAANVWKETPVAVILLHAALQTIPSQLYEAAMVDGATVWRRFTAITLPMLRPVIAVTLAIKTVWAIKEFDLVYIMTRGGPANATNLLTYYTYLTTFKFLRFGYGSALAILLGIVAFVVAVIYVRTLGSQEVEA</sequence>
<feature type="domain" description="ABC transmembrane type-1" evidence="8">
    <location>
        <begin position="72"/>
        <end position="286"/>
    </location>
</feature>
<feature type="transmembrane region" description="Helical" evidence="7">
    <location>
        <begin position="76"/>
        <end position="97"/>
    </location>
</feature>
<keyword evidence="6 7" id="KW-0472">Membrane</keyword>
<keyword evidence="3" id="KW-1003">Cell membrane</keyword>
<dbReference type="SUPFAM" id="SSF161098">
    <property type="entry name" value="MetI-like"/>
    <property type="match status" value="1"/>
</dbReference>
<evidence type="ECO:0000313" key="9">
    <source>
        <dbReference type="EMBL" id="WRP17519.1"/>
    </source>
</evidence>
<keyword evidence="5 7" id="KW-1133">Transmembrane helix</keyword>
<dbReference type="PROSITE" id="PS50928">
    <property type="entry name" value="ABC_TM1"/>
    <property type="match status" value="1"/>
</dbReference>
<evidence type="ECO:0000259" key="8">
    <source>
        <dbReference type="PROSITE" id="PS50928"/>
    </source>
</evidence>
<dbReference type="CDD" id="cd06261">
    <property type="entry name" value="TM_PBP2"/>
    <property type="match status" value="1"/>
</dbReference>
<reference evidence="9 10" key="1">
    <citation type="journal article" date="2024" name="Front. Microbiol.">
        <title>Novel thermophilic genera Geochorda gen. nov. and Carboxydochorda gen. nov. from the deep terrestrial subsurface reveal the ecophysiological diversity in the class Limnochordia.</title>
        <authorList>
            <person name="Karnachuk O.V."/>
            <person name="Lukina A.P."/>
            <person name="Avakyan M.R."/>
            <person name="Kadnikov V.V."/>
            <person name="Begmatov S."/>
            <person name="Beletsky A.V."/>
            <person name="Vlasova K.G."/>
            <person name="Novikov A.A."/>
            <person name="Shcherbakova V.A."/>
            <person name="Mardanov A.V."/>
            <person name="Ravin N.V."/>
        </authorList>
    </citation>
    <scope>NUCLEOTIDE SEQUENCE [LARGE SCALE GENOMIC DNA]</scope>
    <source>
        <strain evidence="9 10">L945</strain>
    </source>
</reference>
<evidence type="ECO:0000256" key="6">
    <source>
        <dbReference type="ARBA" id="ARBA00023136"/>
    </source>
</evidence>
<dbReference type="PANTHER" id="PTHR43005:SF2">
    <property type="entry name" value="INTEGRAL MEMBRANE SUGAR TRANSPORT PROTEIN"/>
    <property type="match status" value="1"/>
</dbReference>
<evidence type="ECO:0000256" key="7">
    <source>
        <dbReference type="RuleBase" id="RU363032"/>
    </source>
</evidence>
<keyword evidence="4 7" id="KW-0812">Transmembrane</keyword>
<evidence type="ECO:0000256" key="5">
    <source>
        <dbReference type="ARBA" id="ARBA00022989"/>
    </source>
</evidence>
<dbReference type="Gene3D" id="1.10.3720.10">
    <property type="entry name" value="MetI-like"/>
    <property type="match status" value="1"/>
</dbReference>
<proteinExistence type="inferred from homology"/>
<comment type="similarity">
    <text evidence="7">Belongs to the binding-protein-dependent transport system permease family.</text>
</comment>
<name>A0ABZ1BXU5_9FIRM</name>
<dbReference type="InterPro" id="IPR035906">
    <property type="entry name" value="MetI-like_sf"/>
</dbReference>
<protein>
    <submittedName>
        <fullName evidence="9">Sugar ABC transporter permease</fullName>
    </submittedName>
</protein>
<dbReference type="PANTHER" id="PTHR43005">
    <property type="entry name" value="BLR7065 PROTEIN"/>
    <property type="match status" value="1"/>
</dbReference>
<comment type="subcellular location">
    <subcellularLocation>
        <location evidence="1 7">Cell membrane</location>
        <topology evidence="1 7">Multi-pass membrane protein</topology>
    </subcellularLocation>
</comment>
<evidence type="ECO:0000256" key="3">
    <source>
        <dbReference type="ARBA" id="ARBA00022475"/>
    </source>
</evidence>
<keyword evidence="2 7" id="KW-0813">Transport</keyword>
<evidence type="ECO:0000256" key="2">
    <source>
        <dbReference type="ARBA" id="ARBA00022448"/>
    </source>
</evidence>
<evidence type="ECO:0000256" key="1">
    <source>
        <dbReference type="ARBA" id="ARBA00004651"/>
    </source>
</evidence>
<dbReference type="RefSeq" id="WP_324716789.1">
    <property type="nucleotide sequence ID" value="NZ_CP141615.1"/>
</dbReference>
<dbReference type="Pfam" id="PF00528">
    <property type="entry name" value="BPD_transp_1"/>
    <property type="match status" value="1"/>
</dbReference>